<dbReference type="AlphaFoldDB" id="A0AAD4Z528"/>
<evidence type="ECO:0000313" key="5">
    <source>
        <dbReference type="Proteomes" id="UP001054821"/>
    </source>
</evidence>
<dbReference type="SMART" id="SM00360">
    <property type="entry name" value="RRM"/>
    <property type="match status" value="1"/>
</dbReference>
<feature type="compositionally biased region" description="Basic and acidic residues" evidence="2">
    <location>
        <begin position="124"/>
        <end position="143"/>
    </location>
</feature>
<evidence type="ECO:0000259" key="3">
    <source>
        <dbReference type="PROSITE" id="PS50102"/>
    </source>
</evidence>
<gene>
    <name evidence="4" type="ORF">L3X38_022327</name>
</gene>
<evidence type="ECO:0000256" key="1">
    <source>
        <dbReference type="PROSITE-ProRule" id="PRU00176"/>
    </source>
</evidence>
<dbReference type="CDD" id="cd12565">
    <property type="entry name" value="RRM1_MRD1"/>
    <property type="match status" value="1"/>
</dbReference>
<dbReference type="InterPro" id="IPR012677">
    <property type="entry name" value="Nucleotide-bd_a/b_plait_sf"/>
</dbReference>
<keyword evidence="5" id="KW-1185">Reference proteome</keyword>
<reference evidence="4 5" key="1">
    <citation type="journal article" date="2022" name="G3 (Bethesda)">
        <title>Whole-genome sequence and methylome profiling of the almond [Prunus dulcis (Mill.) D.A. Webb] cultivar 'Nonpareil'.</title>
        <authorList>
            <person name="D'Amico-Willman K.M."/>
            <person name="Ouma W.Z."/>
            <person name="Meulia T."/>
            <person name="Sideli G.M."/>
            <person name="Gradziel T.M."/>
            <person name="Fresnedo-Ramirez J."/>
        </authorList>
    </citation>
    <scope>NUCLEOTIDE SEQUENCE [LARGE SCALE GENOMIC DNA]</scope>
    <source>
        <strain evidence="4">Clone GOH B32 T37-40</strain>
    </source>
</reference>
<feature type="region of interest" description="Disordered" evidence="2">
    <location>
        <begin position="212"/>
        <end position="248"/>
    </location>
</feature>
<evidence type="ECO:0000256" key="2">
    <source>
        <dbReference type="SAM" id="MobiDB-lite"/>
    </source>
</evidence>
<feature type="compositionally biased region" description="Acidic residues" evidence="2">
    <location>
        <begin position="221"/>
        <end position="234"/>
    </location>
</feature>
<sequence>MKRCAQTPASLRFGGPFQPTIWSISLPNKMSRICVKNLPKHVNESRLREFFSEKGEITDAKLMRTKEGKSRQFAFIGFRTESEAEEAMKYYNRSFLDTCRITCEIARKVGDPEIPRPWSRHSQKKETKGGEDGKKNKKEKEGVVAKSRSLEPSVKDESGDLQLHEFLEVMQPRAKSKLWANDTLVTPVAEKVGKARRKVKRNQFQCLWRVKTEWSDSESSGSDDDDEEEEEEEEKEKGFSKSRYKGTK</sequence>
<dbReference type="Gene3D" id="3.30.70.330">
    <property type="match status" value="1"/>
</dbReference>
<dbReference type="PROSITE" id="PS50102">
    <property type="entry name" value="RRM"/>
    <property type="match status" value="1"/>
</dbReference>
<dbReference type="SUPFAM" id="SSF54928">
    <property type="entry name" value="RNA-binding domain, RBD"/>
    <property type="match status" value="1"/>
</dbReference>
<dbReference type="Proteomes" id="UP001054821">
    <property type="component" value="Chromosome 4"/>
</dbReference>
<comment type="caution">
    <text evidence="4">The sequence shown here is derived from an EMBL/GenBank/DDBJ whole genome shotgun (WGS) entry which is preliminary data.</text>
</comment>
<accession>A0AAD4Z528</accession>
<proteinExistence type="predicted"/>
<dbReference type="Pfam" id="PF00076">
    <property type="entry name" value="RRM_1"/>
    <property type="match status" value="1"/>
</dbReference>
<dbReference type="InterPro" id="IPR000504">
    <property type="entry name" value="RRM_dom"/>
</dbReference>
<dbReference type="InterPro" id="IPR050441">
    <property type="entry name" value="RBM"/>
</dbReference>
<dbReference type="FunFam" id="3.30.70.330:FF:000943">
    <property type="entry name" value="Multiple RNA-binding domain-containing protein 1"/>
    <property type="match status" value="1"/>
</dbReference>
<keyword evidence="1" id="KW-0694">RNA-binding</keyword>
<dbReference type="PANTHER" id="PTHR48034">
    <property type="entry name" value="TRANSFORMER-2 SEX-DETERMINING PROTEIN-RELATED"/>
    <property type="match status" value="1"/>
</dbReference>
<organism evidence="4 5">
    <name type="scientific">Prunus dulcis</name>
    <name type="common">Almond</name>
    <name type="synonym">Amygdalus dulcis</name>
    <dbReference type="NCBI Taxonomy" id="3755"/>
    <lineage>
        <taxon>Eukaryota</taxon>
        <taxon>Viridiplantae</taxon>
        <taxon>Streptophyta</taxon>
        <taxon>Embryophyta</taxon>
        <taxon>Tracheophyta</taxon>
        <taxon>Spermatophyta</taxon>
        <taxon>Magnoliopsida</taxon>
        <taxon>eudicotyledons</taxon>
        <taxon>Gunneridae</taxon>
        <taxon>Pentapetalae</taxon>
        <taxon>rosids</taxon>
        <taxon>fabids</taxon>
        <taxon>Rosales</taxon>
        <taxon>Rosaceae</taxon>
        <taxon>Amygdaloideae</taxon>
        <taxon>Amygdaleae</taxon>
        <taxon>Prunus</taxon>
    </lineage>
</organism>
<feature type="region of interest" description="Disordered" evidence="2">
    <location>
        <begin position="112"/>
        <end position="157"/>
    </location>
</feature>
<evidence type="ECO:0000313" key="4">
    <source>
        <dbReference type="EMBL" id="KAI5332198.1"/>
    </source>
</evidence>
<feature type="domain" description="RRM" evidence="3">
    <location>
        <begin position="31"/>
        <end position="108"/>
    </location>
</feature>
<protein>
    <recommendedName>
        <fullName evidence="3">RRM domain-containing protein</fullName>
    </recommendedName>
</protein>
<name>A0AAD4Z528_PRUDU</name>
<dbReference type="InterPro" id="IPR035979">
    <property type="entry name" value="RBD_domain_sf"/>
</dbReference>
<dbReference type="EMBL" id="JAJFAZ020000004">
    <property type="protein sequence ID" value="KAI5332198.1"/>
    <property type="molecule type" value="Genomic_DNA"/>
</dbReference>
<dbReference type="GO" id="GO:0003723">
    <property type="term" value="F:RNA binding"/>
    <property type="evidence" value="ECO:0007669"/>
    <property type="project" value="UniProtKB-UniRule"/>
</dbReference>